<dbReference type="Pfam" id="PF10280">
    <property type="entry name" value="Med11"/>
    <property type="match status" value="1"/>
</dbReference>
<dbReference type="GO" id="GO:0016592">
    <property type="term" value="C:mediator complex"/>
    <property type="evidence" value="ECO:0007669"/>
    <property type="project" value="InterPro"/>
</dbReference>
<dbReference type="AlphaFoldDB" id="A0AAE0HII4"/>
<evidence type="ECO:0000313" key="7">
    <source>
        <dbReference type="Proteomes" id="UP001278766"/>
    </source>
</evidence>
<evidence type="ECO:0000313" key="6">
    <source>
        <dbReference type="EMBL" id="KAK3297219.1"/>
    </source>
</evidence>
<keyword evidence="4" id="KW-0805">Transcription regulation</keyword>
<feature type="compositionally biased region" description="Gly residues" evidence="5">
    <location>
        <begin position="164"/>
        <end position="174"/>
    </location>
</feature>
<evidence type="ECO:0000256" key="4">
    <source>
        <dbReference type="RuleBase" id="RU364147"/>
    </source>
</evidence>
<gene>
    <name evidence="4" type="primary">MED11</name>
    <name evidence="6" type="ORF">B0H64DRAFT_473361</name>
</gene>
<keyword evidence="3 4" id="KW-0539">Nucleus</keyword>
<accession>A0AAE0HII4</accession>
<evidence type="ECO:0000256" key="1">
    <source>
        <dbReference type="ARBA" id="ARBA00004123"/>
    </source>
</evidence>
<feature type="region of interest" description="Disordered" evidence="5">
    <location>
        <begin position="53"/>
        <end position="95"/>
    </location>
</feature>
<comment type="caution">
    <text evidence="6">The sequence shown here is derived from an EMBL/GenBank/DDBJ whole genome shotgun (WGS) entry which is preliminary data.</text>
</comment>
<evidence type="ECO:0000256" key="5">
    <source>
        <dbReference type="SAM" id="MobiDB-lite"/>
    </source>
</evidence>
<keyword evidence="4" id="KW-0804">Transcription</keyword>
<feature type="region of interest" description="Disordered" evidence="5">
    <location>
        <begin position="135"/>
        <end position="212"/>
    </location>
</feature>
<comment type="subcellular location">
    <subcellularLocation>
        <location evidence="1 4">Nucleus</location>
    </subcellularLocation>
</comment>
<feature type="compositionally biased region" description="Low complexity" evidence="5">
    <location>
        <begin position="142"/>
        <end position="163"/>
    </location>
</feature>
<dbReference type="PANTHER" id="PTHR22890">
    <property type="entry name" value="MEDIATOR OF RNA POLYMERASE II TRANSCRIPTION SUBUNIT 11"/>
    <property type="match status" value="1"/>
</dbReference>
<organism evidence="6 7">
    <name type="scientific">Chaetomium fimeti</name>
    <dbReference type="NCBI Taxonomy" id="1854472"/>
    <lineage>
        <taxon>Eukaryota</taxon>
        <taxon>Fungi</taxon>
        <taxon>Dikarya</taxon>
        <taxon>Ascomycota</taxon>
        <taxon>Pezizomycotina</taxon>
        <taxon>Sordariomycetes</taxon>
        <taxon>Sordariomycetidae</taxon>
        <taxon>Sordariales</taxon>
        <taxon>Chaetomiaceae</taxon>
        <taxon>Chaetomium</taxon>
    </lineage>
</organism>
<dbReference type="Proteomes" id="UP001278766">
    <property type="component" value="Unassembled WGS sequence"/>
</dbReference>
<protein>
    <recommendedName>
        <fullName evidence="4">Mediator of RNA polymerase II transcription subunit 11</fullName>
    </recommendedName>
    <alternativeName>
        <fullName evidence="4">Mediator complex subunit 11</fullName>
    </alternativeName>
</protein>
<evidence type="ECO:0000256" key="2">
    <source>
        <dbReference type="ARBA" id="ARBA00008186"/>
    </source>
</evidence>
<keyword evidence="4" id="KW-0010">Activator</keyword>
<name>A0AAE0HII4_9PEZI</name>
<sequence length="242" mass="25561">MDNPTQPPDLNGGAPIDIHKPFTSGERIQQLGEIDQDIASLLVHLSSAMRALATPPGTTVPQNTTTTNGHSPSDNNNNPSIPNSEEEEAAAAADPITAFNTAQSSFFNTVDRIDKHLTRQILALEEAGIITLRNSGAAAENQPGAEAGSGQQPQQQQQQQQQQAGGGESGGSGGRARAAGPARLEPDGMGRYGSLDVGKLNMASSTVERDMERELWRRAREELGKVVGEGLEEGGDGDRMQE</sequence>
<evidence type="ECO:0000256" key="3">
    <source>
        <dbReference type="ARBA" id="ARBA00023242"/>
    </source>
</evidence>
<proteinExistence type="inferred from homology"/>
<dbReference type="InterPro" id="IPR019404">
    <property type="entry name" value="Mediator_Med11"/>
</dbReference>
<comment type="function">
    <text evidence="4">Component of the Mediator complex, a coactivator involved in the regulated transcription of nearly all RNA polymerase II-dependent genes. Mediator functions as a bridge to convey information from gene-specific regulatory proteins to the basal RNA polymerase II transcription machinery. Mediator is recruited to promoters by direct interactions with regulatory proteins and serves as a scaffold for the assembly of a functional pre-initiation complex with RNA polymerase II and the general transcription factors.</text>
</comment>
<dbReference type="GO" id="GO:0003712">
    <property type="term" value="F:transcription coregulator activity"/>
    <property type="evidence" value="ECO:0007669"/>
    <property type="project" value="InterPro"/>
</dbReference>
<dbReference type="EMBL" id="JAUEPN010000003">
    <property type="protein sequence ID" value="KAK3297219.1"/>
    <property type="molecule type" value="Genomic_DNA"/>
</dbReference>
<feature type="compositionally biased region" description="Low complexity" evidence="5">
    <location>
        <begin position="54"/>
        <end position="83"/>
    </location>
</feature>
<comment type="similarity">
    <text evidence="2 4">Belongs to the Mediator complex subunit 11 family.</text>
</comment>
<feature type="region of interest" description="Disordered" evidence="5">
    <location>
        <begin position="1"/>
        <end position="22"/>
    </location>
</feature>
<reference evidence="6" key="2">
    <citation type="submission" date="2023-06" db="EMBL/GenBank/DDBJ databases">
        <authorList>
            <consortium name="Lawrence Berkeley National Laboratory"/>
            <person name="Haridas S."/>
            <person name="Hensen N."/>
            <person name="Bonometti L."/>
            <person name="Westerberg I."/>
            <person name="Brannstrom I.O."/>
            <person name="Guillou S."/>
            <person name="Cros-Aarteil S."/>
            <person name="Calhoun S."/>
            <person name="Kuo A."/>
            <person name="Mondo S."/>
            <person name="Pangilinan J."/>
            <person name="Riley R."/>
            <person name="Labutti K."/>
            <person name="Andreopoulos B."/>
            <person name="Lipzen A."/>
            <person name="Chen C."/>
            <person name="Yanf M."/>
            <person name="Daum C."/>
            <person name="Ng V."/>
            <person name="Clum A."/>
            <person name="Steindorff A."/>
            <person name="Ohm R."/>
            <person name="Martin F."/>
            <person name="Silar P."/>
            <person name="Natvig D."/>
            <person name="Lalanne C."/>
            <person name="Gautier V."/>
            <person name="Ament-Velasquez S.L."/>
            <person name="Kruys A."/>
            <person name="Hutchinson M.I."/>
            <person name="Powell A.J."/>
            <person name="Barry K."/>
            <person name="Miller A.N."/>
            <person name="Grigoriev I.V."/>
            <person name="Debuchy R."/>
            <person name="Gladieux P."/>
            <person name="Thoren M.H."/>
            <person name="Johannesson H."/>
        </authorList>
    </citation>
    <scope>NUCLEOTIDE SEQUENCE</scope>
    <source>
        <strain evidence="6">CBS 168.71</strain>
    </source>
</reference>
<keyword evidence="7" id="KW-1185">Reference proteome</keyword>
<dbReference type="GO" id="GO:0006357">
    <property type="term" value="P:regulation of transcription by RNA polymerase II"/>
    <property type="evidence" value="ECO:0007669"/>
    <property type="project" value="InterPro"/>
</dbReference>
<dbReference type="Gene3D" id="1.10.287.3490">
    <property type="match status" value="1"/>
</dbReference>
<reference evidence="6" key="1">
    <citation type="journal article" date="2023" name="Mol. Phylogenet. Evol.">
        <title>Genome-scale phylogeny and comparative genomics of the fungal order Sordariales.</title>
        <authorList>
            <person name="Hensen N."/>
            <person name="Bonometti L."/>
            <person name="Westerberg I."/>
            <person name="Brannstrom I.O."/>
            <person name="Guillou S."/>
            <person name="Cros-Aarteil S."/>
            <person name="Calhoun S."/>
            <person name="Haridas S."/>
            <person name="Kuo A."/>
            <person name="Mondo S."/>
            <person name="Pangilinan J."/>
            <person name="Riley R."/>
            <person name="LaButti K."/>
            <person name="Andreopoulos B."/>
            <person name="Lipzen A."/>
            <person name="Chen C."/>
            <person name="Yan M."/>
            <person name="Daum C."/>
            <person name="Ng V."/>
            <person name="Clum A."/>
            <person name="Steindorff A."/>
            <person name="Ohm R.A."/>
            <person name="Martin F."/>
            <person name="Silar P."/>
            <person name="Natvig D.O."/>
            <person name="Lalanne C."/>
            <person name="Gautier V."/>
            <person name="Ament-Velasquez S.L."/>
            <person name="Kruys A."/>
            <person name="Hutchinson M.I."/>
            <person name="Powell A.J."/>
            <person name="Barry K."/>
            <person name="Miller A.N."/>
            <person name="Grigoriev I.V."/>
            <person name="Debuchy R."/>
            <person name="Gladieux P."/>
            <person name="Hiltunen Thoren M."/>
            <person name="Johannesson H."/>
        </authorList>
    </citation>
    <scope>NUCLEOTIDE SEQUENCE</scope>
    <source>
        <strain evidence="6">CBS 168.71</strain>
    </source>
</reference>
<comment type="subunit">
    <text evidence="4">Component of the Mediator complex.</text>
</comment>